<dbReference type="AlphaFoldDB" id="A0A9P6DXP8"/>
<comment type="caution">
    <text evidence="2">The sequence shown here is derived from an EMBL/GenBank/DDBJ whole genome shotgun (WGS) entry which is preliminary data.</text>
</comment>
<dbReference type="EMBL" id="MU128953">
    <property type="protein sequence ID" value="KAF9515094.1"/>
    <property type="molecule type" value="Genomic_DNA"/>
</dbReference>
<evidence type="ECO:0000256" key="1">
    <source>
        <dbReference type="SAM" id="MobiDB-lite"/>
    </source>
</evidence>
<reference evidence="2" key="1">
    <citation type="journal article" date="2020" name="Nat. Commun.">
        <title>Large-scale genome sequencing of mycorrhizal fungi provides insights into the early evolution of symbiotic traits.</title>
        <authorList>
            <person name="Miyauchi S."/>
            <person name="Kiss E."/>
            <person name="Kuo A."/>
            <person name="Drula E."/>
            <person name="Kohler A."/>
            <person name="Sanchez-Garcia M."/>
            <person name="Morin E."/>
            <person name="Andreopoulos B."/>
            <person name="Barry K.W."/>
            <person name="Bonito G."/>
            <person name="Buee M."/>
            <person name="Carver A."/>
            <person name="Chen C."/>
            <person name="Cichocki N."/>
            <person name="Clum A."/>
            <person name="Culley D."/>
            <person name="Crous P.W."/>
            <person name="Fauchery L."/>
            <person name="Girlanda M."/>
            <person name="Hayes R.D."/>
            <person name="Keri Z."/>
            <person name="LaButti K."/>
            <person name="Lipzen A."/>
            <person name="Lombard V."/>
            <person name="Magnuson J."/>
            <person name="Maillard F."/>
            <person name="Murat C."/>
            <person name="Nolan M."/>
            <person name="Ohm R.A."/>
            <person name="Pangilinan J."/>
            <person name="Pereira M.F."/>
            <person name="Perotto S."/>
            <person name="Peter M."/>
            <person name="Pfister S."/>
            <person name="Riley R."/>
            <person name="Sitrit Y."/>
            <person name="Stielow J.B."/>
            <person name="Szollosi G."/>
            <person name="Zifcakova L."/>
            <person name="Stursova M."/>
            <person name="Spatafora J.W."/>
            <person name="Tedersoo L."/>
            <person name="Vaario L.M."/>
            <person name="Yamada A."/>
            <person name="Yan M."/>
            <person name="Wang P."/>
            <person name="Xu J."/>
            <person name="Bruns T."/>
            <person name="Baldrian P."/>
            <person name="Vilgalys R."/>
            <person name="Dunand C."/>
            <person name="Henrissat B."/>
            <person name="Grigoriev I.V."/>
            <person name="Hibbett D."/>
            <person name="Nagy L.G."/>
            <person name="Martin F.M."/>
        </authorList>
    </citation>
    <scope>NUCLEOTIDE SEQUENCE</scope>
    <source>
        <strain evidence="2">UP504</strain>
    </source>
</reference>
<organism evidence="2 3">
    <name type="scientific">Hydnum rufescens UP504</name>
    <dbReference type="NCBI Taxonomy" id="1448309"/>
    <lineage>
        <taxon>Eukaryota</taxon>
        <taxon>Fungi</taxon>
        <taxon>Dikarya</taxon>
        <taxon>Basidiomycota</taxon>
        <taxon>Agaricomycotina</taxon>
        <taxon>Agaricomycetes</taxon>
        <taxon>Cantharellales</taxon>
        <taxon>Hydnaceae</taxon>
        <taxon>Hydnum</taxon>
    </lineage>
</organism>
<protein>
    <submittedName>
        <fullName evidence="2">Uncharacterized protein</fullName>
    </submittedName>
</protein>
<dbReference type="Proteomes" id="UP000886523">
    <property type="component" value="Unassembled WGS sequence"/>
</dbReference>
<accession>A0A9P6DXP8</accession>
<gene>
    <name evidence="2" type="ORF">BS47DRAFT_809807</name>
</gene>
<proteinExistence type="predicted"/>
<sequence>MESLPVIQSVWERLQELKEFLDYPPKEADWRRPIDNLIQHVMAHAPCSYLLVEVPLALGISTTVQLNYTIADTVVLQPHGIGAIFPGRLRESSCFGPDPFALHMIHFAAEYKSASSAANRIIYDLSTALYHKRALGLKAQAVFGTSADEGPCVAGWIAHWDNDVPTISSAGVYNLLYLPSLIEFFLFLTFASSKLDAYYQQLHAVTMESICTAQESYQGSWRADMHLHGPLGIDQGEEGGGSSGEDSGDHVSGHQGKQKYSKELGGEEAAWEDAMV</sequence>
<feature type="region of interest" description="Disordered" evidence="1">
    <location>
        <begin position="232"/>
        <end position="276"/>
    </location>
</feature>
<keyword evidence="3" id="KW-1185">Reference proteome</keyword>
<evidence type="ECO:0000313" key="3">
    <source>
        <dbReference type="Proteomes" id="UP000886523"/>
    </source>
</evidence>
<name>A0A9P6DXP8_9AGAM</name>
<evidence type="ECO:0000313" key="2">
    <source>
        <dbReference type="EMBL" id="KAF9515094.1"/>
    </source>
</evidence>
<dbReference type="OrthoDB" id="3151515at2759"/>